<feature type="compositionally biased region" description="Low complexity" evidence="1">
    <location>
        <begin position="1"/>
        <end position="19"/>
    </location>
</feature>
<evidence type="ECO:0000313" key="3">
    <source>
        <dbReference type="Proteomes" id="UP000249293"/>
    </source>
</evidence>
<organism evidence="2 3">
    <name type="scientific">Pichia kudriavzevii</name>
    <name type="common">Yeast</name>
    <name type="synonym">Issatchenkia orientalis</name>
    <dbReference type="NCBI Taxonomy" id="4909"/>
    <lineage>
        <taxon>Eukaryota</taxon>
        <taxon>Fungi</taxon>
        <taxon>Dikarya</taxon>
        <taxon>Ascomycota</taxon>
        <taxon>Saccharomycotina</taxon>
        <taxon>Pichiomycetes</taxon>
        <taxon>Pichiales</taxon>
        <taxon>Pichiaceae</taxon>
        <taxon>Pichia</taxon>
    </lineage>
</organism>
<feature type="region of interest" description="Disordered" evidence="1">
    <location>
        <begin position="1"/>
        <end position="31"/>
    </location>
</feature>
<dbReference type="STRING" id="4909.A0A2U9QXU1"/>
<keyword evidence="3" id="KW-1185">Reference proteome</keyword>
<dbReference type="GeneID" id="40381553"/>
<accession>A0A2U9QXU1</accession>
<dbReference type="InterPro" id="IPR019488">
    <property type="entry name" value="Nucl_pore_RNA_shuttling_Mtr2"/>
</dbReference>
<reference evidence="2 3" key="1">
    <citation type="submission" date="2018-06" db="EMBL/GenBank/DDBJ databases">
        <title>Population genomics shows no distinction between pathogenic Candida krusei and environmental Pichia kudriavzevii: One species, four names.</title>
        <authorList>
            <person name="Douglass A.P."/>
            <person name="Offei B."/>
            <person name="Braun-Galleani S."/>
            <person name="Coughlan A.Y."/>
            <person name="Martos A."/>
            <person name="Ortiz-Merino R.A."/>
            <person name="Byrne K.P."/>
            <person name="Wolfe K.H."/>
        </authorList>
    </citation>
    <scope>NUCLEOTIDE SEQUENCE [LARGE SCALE GENOMIC DNA]</scope>
    <source>
        <strain evidence="2 3">CBS573</strain>
    </source>
</reference>
<evidence type="ECO:0008006" key="4">
    <source>
        <dbReference type="Google" id="ProtNLM"/>
    </source>
</evidence>
<dbReference type="Gene3D" id="3.10.450.50">
    <property type="match status" value="1"/>
</dbReference>
<dbReference type="OrthoDB" id="25408at2759"/>
<dbReference type="VEuPathDB" id="FungiDB:C5L36_0A04400"/>
<proteinExistence type="predicted"/>
<evidence type="ECO:0000256" key="1">
    <source>
        <dbReference type="SAM" id="MobiDB-lite"/>
    </source>
</evidence>
<gene>
    <name evidence="2" type="ORF">C5L36_0A04400</name>
</gene>
<name>A0A2U9QXU1_PICKU</name>
<dbReference type="AlphaFoldDB" id="A0A2U9QXU1"/>
<dbReference type="RefSeq" id="XP_029319320.1">
    <property type="nucleotide sequence ID" value="XM_029463460.1"/>
</dbReference>
<sequence>MMGFQQQMNGNTMSNMSNMAQQQSDQDHTSRVEQFLSKLIESLDQQNPTPTSPPLPQLTQQPRIIINGTPFGSRDQFQQLWISLPASNHQITSLDVHFLPSGNTGLGQFIVLAHMKVRFDESGKNKLGETALFNNSTVSSTRVLWSHWFGVTLSCVIDSSMLNNPNSECISCWDYRFTENPTKSIFKVE</sequence>
<dbReference type="Pfam" id="PF10429">
    <property type="entry name" value="Mtr2"/>
    <property type="match status" value="1"/>
</dbReference>
<dbReference type="InterPro" id="IPR032710">
    <property type="entry name" value="NTF2-like_dom_sf"/>
</dbReference>
<dbReference type="Proteomes" id="UP000249293">
    <property type="component" value="Chromosome 1"/>
</dbReference>
<dbReference type="EMBL" id="CP028773">
    <property type="protein sequence ID" value="AWU73843.1"/>
    <property type="molecule type" value="Genomic_DNA"/>
</dbReference>
<evidence type="ECO:0000313" key="2">
    <source>
        <dbReference type="EMBL" id="AWU73843.1"/>
    </source>
</evidence>
<protein>
    <recommendedName>
        <fullName evidence="4">mRNA transport regulator MTR2</fullName>
    </recommendedName>
</protein>
<dbReference type="SUPFAM" id="SSF54427">
    <property type="entry name" value="NTF2-like"/>
    <property type="match status" value="1"/>
</dbReference>
<dbReference type="KEGG" id="pkz:C5L36_0A04400"/>